<evidence type="ECO:0000313" key="14">
    <source>
        <dbReference type="EMBL" id="KAJ4973102.1"/>
    </source>
</evidence>
<dbReference type="EMBL" id="JAMYWD010000004">
    <property type="protein sequence ID" value="KAJ4973102.1"/>
    <property type="molecule type" value="Genomic_DNA"/>
</dbReference>
<feature type="binding site" evidence="8">
    <location>
        <begin position="217"/>
        <end position="219"/>
    </location>
    <ligand>
        <name>D-glyceraldehyde 3-phosphate</name>
        <dbReference type="ChEBI" id="CHEBI:59776"/>
    </ligand>
</feature>
<dbReference type="InterPro" id="IPR020831">
    <property type="entry name" value="GlycerAld/Erythrose_P_DH"/>
</dbReference>
<dbReference type="PROSITE" id="PS00071">
    <property type="entry name" value="GAPDH"/>
    <property type="match status" value="1"/>
</dbReference>
<dbReference type="FunFam" id="3.30.360.10:FF:000002">
    <property type="entry name" value="Glyceraldehyde-3-phosphate dehydrogenase"/>
    <property type="match status" value="1"/>
</dbReference>
<keyword evidence="15" id="KW-1185">Reference proteome</keyword>
<dbReference type="NCBIfam" id="TIGR01534">
    <property type="entry name" value="GAPDH-I"/>
    <property type="match status" value="1"/>
</dbReference>
<feature type="binding site" evidence="8">
    <location>
        <position position="299"/>
    </location>
    <ligand>
        <name>D-glyceraldehyde 3-phosphate</name>
        <dbReference type="ChEBI" id="CHEBI:59776"/>
    </ligand>
</feature>
<protein>
    <recommendedName>
        <fullName evidence="12">Glyceraldehyde-3-phosphate dehydrogenase</fullName>
        <ecNumber evidence="12">1.2.1.-</ecNumber>
    </recommendedName>
</protein>
<evidence type="ECO:0000256" key="10">
    <source>
        <dbReference type="PIRSR" id="PIRSR000149-4"/>
    </source>
</evidence>
<dbReference type="Proteomes" id="UP001141806">
    <property type="component" value="Unassembled WGS sequence"/>
</dbReference>
<dbReference type="PRINTS" id="PR00078">
    <property type="entry name" value="G3PDHDRGNASE"/>
</dbReference>
<keyword evidence="9" id="KW-0547">Nucleotide-binding</keyword>
<dbReference type="SUPFAM" id="SSF51735">
    <property type="entry name" value="NAD(P)-binding Rossmann-fold domains"/>
    <property type="match status" value="1"/>
</dbReference>
<evidence type="ECO:0000256" key="12">
    <source>
        <dbReference type="RuleBase" id="RU361160"/>
    </source>
</evidence>
<keyword evidence="4 12" id="KW-0560">Oxidoreductase</keyword>
<dbReference type="SMART" id="SM00846">
    <property type="entry name" value="Gp_dh_N"/>
    <property type="match status" value="1"/>
</dbReference>
<comment type="caution">
    <text evidence="14">The sequence shown here is derived from an EMBL/GenBank/DDBJ whole genome shotgun (WGS) entry which is preliminary data.</text>
</comment>
<feature type="binding site" evidence="8">
    <location>
        <position position="248"/>
    </location>
    <ligand>
        <name>D-glyceraldehyde 3-phosphate</name>
        <dbReference type="ChEBI" id="CHEBI:59776"/>
    </ligand>
</feature>
<dbReference type="InterPro" id="IPR020830">
    <property type="entry name" value="GlycerAld_3-P_DH_AS"/>
</dbReference>
<dbReference type="Gene3D" id="3.30.360.10">
    <property type="entry name" value="Dihydrodipicolinate Reductase, domain 2"/>
    <property type="match status" value="1"/>
</dbReference>
<evidence type="ECO:0000256" key="1">
    <source>
        <dbReference type="ARBA" id="ARBA00005215"/>
    </source>
</evidence>
<feature type="binding site" evidence="9">
    <location>
        <position position="187"/>
    </location>
    <ligand>
        <name>NAD(+)</name>
        <dbReference type="ChEBI" id="CHEBI:57540"/>
    </ligand>
</feature>
<reference evidence="14" key="1">
    <citation type="journal article" date="2023" name="Plant J.">
        <title>The genome of the king protea, Protea cynaroides.</title>
        <authorList>
            <person name="Chang J."/>
            <person name="Duong T.A."/>
            <person name="Schoeman C."/>
            <person name="Ma X."/>
            <person name="Roodt D."/>
            <person name="Barker N."/>
            <person name="Li Z."/>
            <person name="Van de Peer Y."/>
            <person name="Mizrachi E."/>
        </authorList>
    </citation>
    <scope>NUCLEOTIDE SEQUENCE</scope>
    <source>
        <tissue evidence="14">Young leaves</tissue>
    </source>
</reference>
<evidence type="ECO:0000256" key="11">
    <source>
        <dbReference type="RuleBase" id="RU000397"/>
    </source>
</evidence>
<comment type="similarity">
    <text evidence="2 11">Belongs to the glyceraldehyde-3-phosphate dehydrogenase family.</text>
</comment>
<dbReference type="GO" id="GO:0019253">
    <property type="term" value="P:reductive pentose-phosphate cycle"/>
    <property type="evidence" value="ECO:0007669"/>
    <property type="project" value="UniProtKB-KW"/>
</dbReference>
<evidence type="ECO:0000256" key="4">
    <source>
        <dbReference type="ARBA" id="ARBA00023002"/>
    </source>
</evidence>
<feature type="active site" description="Nucleophile" evidence="7">
    <location>
        <position position="218"/>
    </location>
</feature>
<dbReference type="GO" id="GO:0006006">
    <property type="term" value="P:glucose metabolic process"/>
    <property type="evidence" value="ECO:0007669"/>
    <property type="project" value="InterPro"/>
</dbReference>
<dbReference type="InterPro" id="IPR020829">
    <property type="entry name" value="GlycerAld_3-P_DH_cat"/>
</dbReference>
<dbReference type="Pfam" id="PF02800">
    <property type="entry name" value="Gp_dh_C"/>
    <property type="match status" value="1"/>
</dbReference>
<dbReference type="GO" id="GO:0050661">
    <property type="term" value="F:NADP binding"/>
    <property type="evidence" value="ECO:0007669"/>
    <property type="project" value="InterPro"/>
</dbReference>
<dbReference type="CDD" id="cd18126">
    <property type="entry name" value="GAPDH_I_C"/>
    <property type="match status" value="1"/>
</dbReference>
<dbReference type="PIRSF" id="PIRSF000149">
    <property type="entry name" value="GAP_DH"/>
    <property type="match status" value="1"/>
</dbReference>
<dbReference type="GO" id="GO:0051287">
    <property type="term" value="F:NAD binding"/>
    <property type="evidence" value="ECO:0007669"/>
    <property type="project" value="InterPro"/>
</dbReference>
<dbReference type="Pfam" id="PF00044">
    <property type="entry name" value="Gp_dh_N"/>
    <property type="match status" value="1"/>
</dbReference>
<feature type="binding site" evidence="9">
    <location>
        <begin position="77"/>
        <end position="78"/>
    </location>
    <ligand>
        <name>NAD(+)</name>
        <dbReference type="ChEBI" id="CHEBI:57540"/>
    </ligand>
</feature>
<dbReference type="FunFam" id="3.40.50.720:FF:000001">
    <property type="entry name" value="Glyceraldehyde-3-phosphate dehydrogenase"/>
    <property type="match status" value="1"/>
</dbReference>
<dbReference type="CDD" id="cd05214">
    <property type="entry name" value="GAPDH_I_N"/>
    <property type="match status" value="1"/>
</dbReference>
<feature type="binding site" evidence="9">
    <location>
        <position position="101"/>
    </location>
    <ligand>
        <name>NAD(+)</name>
        <dbReference type="ChEBI" id="CHEBI:57540"/>
    </ligand>
</feature>
<sequence>MASATLSVANPSLQGNAKGISEFSGLRNSSASLPFARKTPDDLLSLIAFQTSAVGGKGYKRGVVEAKLKVAINGFGRIGRNFLRCWHGRKDSPLELIAINDTGGIKQASHLLKYDSTLGIFEADVKPAGDGISVDGKIIKVVSDRNPVNLPWKELGIDLVIEGTGVFVDRDGAGKHIQAGAKKVLITAPGKGDIPTYVVGVNADAYNPDEPIISNASCTTNCLAPFVKVLDQKFGIIKGTMTTTHSYTGDQRLLDASHRDLRRARAAALNIVPTSTGAAKAVALVLPSLKGKLNGIALRVPTPNVSVVDLVVQVSKKTFAEEVNAAFRDSAEKELLGILSVCDEPLVSVDFRCSDVSSTVDSSLTMVMGDDMVKVIAWYDNEWGYSQRVVDLADIVANNWK</sequence>
<evidence type="ECO:0000256" key="8">
    <source>
        <dbReference type="PIRSR" id="PIRSR000149-2"/>
    </source>
</evidence>
<name>A0A9Q0KM22_9MAGN</name>
<organism evidence="14 15">
    <name type="scientific">Protea cynaroides</name>
    <dbReference type="NCBI Taxonomy" id="273540"/>
    <lineage>
        <taxon>Eukaryota</taxon>
        <taxon>Viridiplantae</taxon>
        <taxon>Streptophyta</taxon>
        <taxon>Embryophyta</taxon>
        <taxon>Tracheophyta</taxon>
        <taxon>Spermatophyta</taxon>
        <taxon>Magnoliopsida</taxon>
        <taxon>Proteales</taxon>
        <taxon>Proteaceae</taxon>
        <taxon>Protea</taxon>
    </lineage>
</organism>
<dbReference type="SUPFAM" id="SSF55347">
    <property type="entry name" value="Glyceraldehyde-3-phosphate dehydrogenase-like, C-terminal domain"/>
    <property type="match status" value="1"/>
</dbReference>
<dbReference type="GO" id="GO:0047100">
    <property type="term" value="F:glyceraldehyde-3-phosphate dehydrogenase (NADP+) (phosphorylating) activity"/>
    <property type="evidence" value="ECO:0007669"/>
    <property type="project" value="UniProtKB-EC"/>
</dbReference>
<dbReference type="InterPro" id="IPR020828">
    <property type="entry name" value="GlycerAld_3-P_DH_NAD(P)-bd"/>
</dbReference>
<evidence type="ECO:0000259" key="13">
    <source>
        <dbReference type="SMART" id="SM00846"/>
    </source>
</evidence>
<feature type="site" description="Activates thiol group during catalysis" evidence="10">
    <location>
        <position position="245"/>
    </location>
</feature>
<evidence type="ECO:0000256" key="5">
    <source>
        <dbReference type="ARBA" id="ARBA00052787"/>
    </source>
</evidence>
<dbReference type="PANTHER" id="PTHR43148">
    <property type="entry name" value="GLYCERALDEHYDE-3-PHOSPHATE DEHYDROGENASE 2"/>
    <property type="match status" value="1"/>
</dbReference>
<dbReference type="EC" id="1.2.1.-" evidence="12"/>
<dbReference type="InterPro" id="IPR006424">
    <property type="entry name" value="Glyceraldehyde-3-P_DH_1"/>
</dbReference>
<feature type="binding site" evidence="9">
    <location>
        <position position="145"/>
    </location>
    <ligand>
        <name>NAD(+)</name>
        <dbReference type="ChEBI" id="CHEBI:57540"/>
    </ligand>
</feature>
<feature type="binding site" evidence="8">
    <location>
        <begin position="276"/>
        <end position="277"/>
    </location>
    <ligand>
        <name>D-glyceraldehyde 3-phosphate</name>
        <dbReference type="ChEBI" id="CHEBI:59776"/>
    </ligand>
</feature>
<dbReference type="AlphaFoldDB" id="A0A9Q0KM22"/>
<comment type="pathway">
    <text evidence="1">Carbohydrate biosynthesis; Calvin cycle.</text>
</comment>
<proteinExistence type="inferred from homology"/>
<keyword evidence="9" id="KW-0520">NAD</keyword>
<evidence type="ECO:0000256" key="6">
    <source>
        <dbReference type="ARBA" id="ARBA00063826"/>
    </source>
</evidence>
<evidence type="ECO:0000256" key="3">
    <source>
        <dbReference type="ARBA" id="ARBA00022567"/>
    </source>
</evidence>
<comment type="catalytic activity">
    <reaction evidence="5">
        <text>D-glyceraldehyde 3-phosphate + phosphate + NADP(+) = (2R)-3-phospho-glyceroyl phosphate + NADPH + H(+)</text>
        <dbReference type="Rhea" id="RHEA:10296"/>
        <dbReference type="ChEBI" id="CHEBI:15378"/>
        <dbReference type="ChEBI" id="CHEBI:43474"/>
        <dbReference type="ChEBI" id="CHEBI:57604"/>
        <dbReference type="ChEBI" id="CHEBI:57783"/>
        <dbReference type="ChEBI" id="CHEBI:58349"/>
        <dbReference type="ChEBI" id="CHEBI:59776"/>
        <dbReference type="EC" id="1.2.1.13"/>
    </reaction>
</comment>
<dbReference type="OrthoDB" id="1152826at2759"/>
<evidence type="ECO:0000256" key="2">
    <source>
        <dbReference type="ARBA" id="ARBA00007406"/>
    </source>
</evidence>
<evidence type="ECO:0000256" key="7">
    <source>
        <dbReference type="PIRSR" id="PIRSR000149-1"/>
    </source>
</evidence>
<gene>
    <name evidence="14" type="ORF">NE237_006276</name>
</gene>
<comment type="subunit">
    <text evidence="6">Tetramer of either four A chains (GAPDH 2) or two A and two B chains (GAPDH 1).</text>
</comment>
<dbReference type="InterPro" id="IPR036291">
    <property type="entry name" value="NAD(P)-bd_dom_sf"/>
</dbReference>
<keyword evidence="3" id="KW-0113">Calvin cycle</keyword>
<dbReference type="Gene3D" id="3.40.50.720">
    <property type="entry name" value="NAD(P)-binding Rossmann-like Domain"/>
    <property type="match status" value="1"/>
</dbReference>
<evidence type="ECO:0000313" key="15">
    <source>
        <dbReference type="Proteomes" id="UP001141806"/>
    </source>
</evidence>
<feature type="domain" description="Glyceraldehyde 3-phosphate dehydrogenase NAD(P) binding" evidence="13">
    <location>
        <begin position="68"/>
        <end position="218"/>
    </location>
</feature>
<evidence type="ECO:0000256" key="9">
    <source>
        <dbReference type="PIRSR" id="PIRSR000149-3"/>
    </source>
</evidence>
<feature type="binding site" evidence="9">
    <location>
        <position position="381"/>
    </location>
    <ligand>
        <name>NAD(+)</name>
        <dbReference type="ChEBI" id="CHEBI:57540"/>
    </ligand>
</feature>
<accession>A0A9Q0KM22</accession>